<name>A0ACB7HZ17_MANES</name>
<proteinExistence type="predicted"/>
<evidence type="ECO:0000313" key="1">
    <source>
        <dbReference type="EMBL" id="KAG8657892.1"/>
    </source>
</evidence>
<reference evidence="2" key="1">
    <citation type="journal article" date="2016" name="Nat. Biotechnol.">
        <title>Sequencing wild and cultivated cassava and related species reveals extensive interspecific hybridization and genetic diversity.</title>
        <authorList>
            <person name="Bredeson J.V."/>
            <person name="Lyons J.B."/>
            <person name="Prochnik S.E."/>
            <person name="Wu G.A."/>
            <person name="Ha C.M."/>
            <person name="Edsinger-Gonzales E."/>
            <person name="Grimwood J."/>
            <person name="Schmutz J."/>
            <person name="Rabbi I.Y."/>
            <person name="Egesi C."/>
            <person name="Nauluvula P."/>
            <person name="Lebot V."/>
            <person name="Ndunguru J."/>
            <person name="Mkamilo G."/>
            <person name="Bart R.S."/>
            <person name="Setter T.L."/>
            <person name="Gleadow R.M."/>
            <person name="Kulakow P."/>
            <person name="Ferguson M.E."/>
            <person name="Rounsley S."/>
            <person name="Rokhsar D.S."/>
        </authorList>
    </citation>
    <scope>NUCLEOTIDE SEQUENCE [LARGE SCALE GENOMIC DNA]</scope>
    <source>
        <strain evidence="2">cv. AM560-2</strain>
    </source>
</reference>
<protein>
    <submittedName>
        <fullName evidence="1">Uncharacterized protein</fullName>
    </submittedName>
</protein>
<comment type="caution">
    <text evidence="1">The sequence shown here is derived from an EMBL/GenBank/DDBJ whole genome shotgun (WGS) entry which is preliminary data.</text>
</comment>
<evidence type="ECO:0000313" key="2">
    <source>
        <dbReference type="Proteomes" id="UP000091857"/>
    </source>
</evidence>
<organism evidence="1 2">
    <name type="scientific">Manihot esculenta</name>
    <name type="common">Cassava</name>
    <name type="synonym">Jatropha manihot</name>
    <dbReference type="NCBI Taxonomy" id="3983"/>
    <lineage>
        <taxon>Eukaryota</taxon>
        <taxon>Viridiplantae</taxon>
        <taxon>Streptophyta</taxon>
        <taxon>Embryophyta</taxon>
        <taxon>Tracheophyta</taxon>
        <taxon>Spermatophyta</taxon>
        <taxon>Magnoliopsida</taxon>
        <taxon>eudicotyledons</taxon>
        <taxon>Gunneridae</taxon>
        <taxon>Pentapetalae</taxon>
        <taxon>rosids</taxon>
        <taxon>fabids</taxon>
        <taxon>Malpighiales</taxon>
        <taxon>Euphorbiaceae</taxon>
        <taxon>Crotonoideae</taxon>
        <taxon>Manihoteae</taxon>
        <taxon>Manihot</taxon>
    </lineage>
</organism>
<accession>A0ACB7HZ17</accession>
<dbReference type="Proteomes" id="UP000091857">
    <property type="component" value="Chromosome 3"/>
</dbReference>
<sequence>MTPEDLAKIIAAINTKNSENDLYHINNSDAPGFSLVNTPLRGPNYLSWSWSLTADSMVVSWLLNAMSKDISDAFVFCKNAKILWDELKHSYGESNGPMIYQIERDIAGYKQGSNSVTEYYTSLKKKWDELLCLAPLPVCCETGTAIIDYDNNRRLMQFLMGLGDEYDNVKNQILLQDPLPSINKAYSMIMSVEKQREVQIDSTSSSETAAVILARRNFSGNRSNTGTGNNRASFSSRKEDKKKQYCTNCKGAGHIVDDCFSLHGYPDWFIELQKKRGVDVRKYLRANNVTHVATDETPLQQSGLQQKGTDGLDKGMTDFLQQEFQKFLNSRSGSNDQDDGDVRHVNFAGTLLNSVFTSINFNCKDNWIVDSGATDHITPHLNFYDQVVKLHPPKTIRLPDNSTRLSACLLGLVVYLRTYSPNIVYSRIYRLEKYWPKEQCLKIFII</sequence>
<dbReference type="EMBL" id="CM004389">
    <property type="protein sequence ID" value="KAG8657892.1"/>
    <property type="molecule type" value="Genomic_DNA"/>
</dbReference>
<keyword evidence="2" id="KW-1185">Reference proteome</keyword>
<gene>
    <name evidence="1" type="ORF">MANES_03G091160v8</name>
</gene>